<gene>
    <name evidence="1" type="ORF">SAMEA4412665_01133</name>
</gene>
<evidence type="ECO:0000313" key="2">
    <source>
        <dbReference type="Proteomes" id="UP000215332"/>
    </source>
</evidence>
<dbReference type="AlphaFoldDB" id="A0A239WJ79"/>
<dbReference type="Proteomes" id="UP000215332">
    <property type="component" value="Chromosome 1"/>
</dbReference>
<name>A0A239WJ79_9ACTN</name>
<accession>A0A239WJ79</accession>
<organism evidence="1 2">
    <name type="scientific">Cutibacterium granulosum</name>
    <dbReference type="NCBI Taxonomy" id="33011"/>
    <lineage>
        <taxon>Bacteria</taxon>
        <taxon>Bacillati</taxon>
        <taxon>Actinomycetota</taxon>
        <taxon>Actinomycetes</taxon>
        <taxon>Propionibacteriales</taxon>
        <taxon>Propionibacteriaceae</taxon>
        <taxon>Cutibacterium</taxon>
    </lineage>
</organism>
<protein>
    <submittedName>
        <fullName evidence="1">Uncharacterized protein</fullName>
    </submittedName>
</protein>
<sequence length="53" mass="6214">MITTMRMIDTTRPIFDMKLLLDREVERRPYGAVCKITNTERVICISPVRSNKT</sequence>
<evidence type="ECO:0000313" key="1">
    <source>
        <dbReference type="EMBL" id="SNV34527.1"/>
    </source>
</evidence>
<proteinExistence type="predicted"/>
<dbReference type="EMBL" id="LT906441">
    <property type="protein sequence ID" value="SNV34527.1"/>
    <property type="molecule type" value="Genomic_DNA"/>
</dbReference>
<reference evidence="1 2" key="1">
    <citation type="submission" date="2017-06" db="EMBL/GenBank/DDBJ databases">
        <authorList>
            <consortium name="Pathogen Informatics"/>
        </authorList>
    </citation>
    <scope>NUCLEOTIDE SEQUENCE [LARGE SCALE GENOMIC DNA]</scope>
    <source>
        <strain evidence="1 2">NCTC11865</strain>
    </source>
</reference>
<dbReference type="KEGG" id="cgrn:4412665_01133"/>